<keyword evidence="9" id="KW-1185">Reference proteome</keyword>
<feature type="transmembrane region" description="Helical" evidence="6">
    <location>
        <begin position="48"/>
        <end position="70"/>
    </location>
</feature>
<evidence type="ECO:0000313" key="8">
    <source>
        <dbReference type="EMBL" id="CAH2323010.1"/>
    </source>
</evidence>
<dbReference type="AlphaFoldDB" id="A0AAD1TEI3"/>
<dbReference type="Proteomes" id="UP001295444">
    <property type="component" value="Chromosome 11"/>
</dbReference>
<sequence>MHPAHSTRSSVSANKQFLKSLPGVLRVLQLVSGAGIWITIASNHYGGSIHFALFVAVFFWLLTLVIYFLTLLDKQELVPILGAERWVFTNAIYDALATVLHIAAAGIMISKTKDNEYCNLETYKLPCLFKAYLTASIFACICCILYAITCIYFFCKKCRGNQSVVYS</sequence>
<protein>
    <submittedName>
        <fullName evidence="8">MARVEL domain-containing 1</fullName>
    </submittedName>
</protein>
<evidence type="ECO:0000256" key="2">
    <source>
        <dbReference type="ARBA" id="ARBA00022692"/>
    </source>
</evidence>
<evidence type="ECO:0000256" key="4">
    <source>
        <dbReference type="ARBA" id="ARBA00023136"/>
    </source>
</evidence>
<name>A0AAD1TEI3_PELCU</name>
<keyword evidence="2 5" id="KW-0812">Transmembrane</keyword>
<dbReference type="GO" id="GO:0016020">
    <property type="term" value="C:membrane"/>
    <property type="evidence" value="ECO:0007669"/>
    <property type="project" value="UniProtKB-SubCell"/>
</dbReference>
<evidence type="ECO:0000256" key="1">
    <source>
        <dbReference type="ARBA" id="ARBA00004141"/>
    </source>
</evidence>
<dbReference type="GO" id="GO:0042552">
    <property type="term" value="P:myelination"/>
    <property type="evidence" value="ECO:0007669"/>
    <property type="project" value="TreeGrafter"/>
</dbReference>
<reference evidence="8" key="1">
    <citation type="submission" date="2022-03" db="EMBL/GenBank/DDBJ databases">
        <authorList>
            <person name="Alioto T."/>
            <person name="Alioto T."/>
            <person name="Gomez Garrido J."/>
        </authorList>
    </citation>
    <scope>NUCLEOTIDE SEQUENCE</scope>
</reference>
<evidence type="ECO:0000256" key="3">
    <source>
        <dbReference type="ARBA" id="ARBA00022989"/>
    </source>
</evidence>
<dbReference type="InterPro" id="IPR013295">
    <property type="entry name" value="MAL"/>
</dbReference>
<accession>A0AAD1TEI3</accession>
<evidence type="ECO:0000256" key="6">
    <source>
        <dbReference type="SAM" id="Phobius"/>
    </source>
</evidence>
<dbReference type="PROSITE" id="PS51225">
    <property type="entry name" value="MARVEL"/>
    <property type="match status" value="1"/>
</dbReference>
<organism evidence="8 9">
    <name type="scientific">Pelobates cultripes</name>
    <name type="common">Western spadefoot toad</name>
    <dbReference type="NCBI Taxonomy" id="61616"/>
    <lineage>
        <taxon>Eukaryota</taxon>
        <taxon>Metazoa</taxon>
        <taxon>Chordata</taxon>
        <taxon>Craniata</taxon>
        <taxon>Vertebrata</taxon>
        <taxon>Euteleostomi</taxon>
        <taxon>Amphibia</taxon>
        <taxon>Batrachia</taxon>
        <taxon>Anura</taxon>
        <taxon>Pelobatoidea</taxon>
        <taxon>Pelobatidae</taxon>
        <taxon>Pelobates</taxon>
    </lineage>
</organism>
<comment type="subcellular location">
    <subcellularLocation>
        <location evidence="1">Membrane</location>
        <topology evidence="1">Multi-pass membrane protein</topology>
    </subcellularLocation>
</comment>
<feature type="domain" description="MARVEL" evidence="7">
    <location>
        <begin position="17"/>
        <end position="158"/>
    </location>
</feature>
<gene>
    <name evidence="8" type="ORF">PECUL_23A036411</name>
</gene>
<evidence type="ECO:0000259" key="7">
    <source>
        <dbReference type="PROSITE" id="PS51225"/>
    </source>
</evidence>
<dbReference type="Pfam" id="PF01284">
    <property type="entry name" value="MARVEL"/>
    <property type="match status" value="1"/>
</dbReference>
<dbReference type="GO" id="GO:0019911">
    <property type="term" value="F:structural constituent of myelin sheath"/>
    <property type="evidence" value="ECO:0007669"/>
    <property type="project" value="TreeGrafter"/>
</dbReference>
<keyword evidence="3 6" id="KW-1133">Transmembrane helix</keyword>
<dbReference type="EMBL" id="OW240922">
    <property type="protein sequence ID" value="CAH2323010.1"/>
    <property type="molecule type" value="Genomic_DNA"/>
</dbReference>
<proteinExistence type="predicted"/>
<dbReference type="InterPro" id="IPR050578">
    <property type="entry name" value="MARVEL-CKLF_proteins"/>
</dbReference>
<feature type="transmembrane region" description="Helical" evidence="6">
    <location>
        <begin position="91"/>
        <end position="109"/>
    </location>
</feature>
<keyword evidence="4 5" id="KW-0472">Membrane</keyword>
<dbReference type="PANTHER" id="PTHR22776:SF28">
    <property type="entry name" value="MARVEL DOMAIN-CONTAINING PROTEIN 1"/>
    <property type="match status" value="1"/>
</dbReference>
<evidence type="ECO:0000256" key="5">
    <source>
        <dbReference type="PROSITE-ProRule" id="PRU00581"/>
    </source>
</evidence>
<dbReference type="InterPro" id="IPR008253">
    <property type="entry name" value="Marvel"/>
</dbReference>
<dbReference type="PANTHER" id="PTHR22776">
    <property type="entry name" value="MARVEL-CONTAINING POTENTIAL LIPID RAFT-ASSOCIATED PROTEIN"/>
    <property type="match status" value="1"/>
</dbReference>
<evidence type="ECO:0000313" key="9">
    <source>
        <dbReference type="Proteomes" id="UP001295444"/>
    </source>
</evidence>
<feature type="transmembrane region" description="Helical" evidence="6">
    <location>
        <begin position="21"/>
        <end position="42"/>
    </location>
</feature>
<feature type="transmembrane region" description="Helical" evidence="6">
    <location>
        <begin position="129"/>
        <end position="154"/>
    </location>
</feature>
<dbReference type="PRINTS" id="PR01884">
    <property type="entry name" value="MALPROTEIN"/>
</dbReference>